<accession>A0A8T2RIW0</accession>
<proteinExistence type="predicted"/>
<dbReference type="Gene3D" id="3.30.450.200">
    <property type="match status" value="1"/>
</dbReference>
<dbReference type="Pfam" id="PF02141">
    <property type="entry name" value="DENN"/>
    <property type="match status" value="1"/>
</dbReference>
<reference evidence="2 3" key="1">
    <citation type="submission" date="2021-08" db="EMBL/GenBank/DDBJ databases">
        <title>WGS assembly of Ceratopteris richardii.</title>
        <authorList>
            <person name="Marchant D.B."/>
            <person name="Chen G."/>
            <person name="Jenkins J."/>
            <person name="Shu S."/>
            <person name="Leebens-Mack J."/>
            <person name="Grimwood J."/>
            <person name="Schmutz J."/>
            <person name="Soltis P."/>
            <person name="Soltis D."/>
            <person name="Chen Z.-H."/>
        </authorList>
    </citation>
    <scope>NUCLEOTIDE SEQUENCE [LARGE SCALE GENOMIC DNA]</scope>
    <source>
        <strain evidence="2">Whitten #5841</strain>
        <tissue evidence="2">Leaf</tissue>
    </source>
</reference>
<dbReference type="Gene3D" id="3.40.50.11500">
    <property type="match status" value="1"/>
</dbReference>
<dbReference type="PROSITE" id="PS50211">
    <property type="entry name" value="DENN"/>
    <property type="match status" value="1"/>
</dbReference>
<dbReference type="InterPro" id="IPR037516">
    <property type="entry name" value="Tripartite_DENN"/>
</dbReference>
<name>A0A8T2RIW0_CERRI</name>
<dbReference type="AlphaFoldDB" id="A0A8T2RIW0"/>
<dbReference type="Pfam" id="PF03456">
    <property type="entry name" value="uDENN"/>
    <property type="match status" value="1"/>
</dbReference>
<dbReference type="InterPro" id="IPR051942">
    <property type="entry name" value="DENN_domain_containing_2"/>
</dbReference>
<sequence>MGDKREEVDPHGWKSSFTQTTEEVARAVVAAAAAVRPRPSIVFTSNNNNSNRAFERLQRHIARVWRQGFSGESSKKAFFNPEHLTSQKRQWAQLQLQMLERKRWVEPSCLFEHMVVVGLHPETDTQALEAALLKRRSWEKELEGPERLRDTMRQQFRGLSPPIPEAEILYSFPPGKKLPMRQKDLIAFCYPGGVEAYSVERTPSMSELNEIVYGQDHVMRDDLSYVFLLKVADNATLYGVCVYVPQLVKQTPGLMTLGSNLRSRSSPAPLSRFSLTTYRCYCLLTKLPFFDLHFEVLNSIITQERLERITECVNEMTVSPYESGGSELSDGVNAIPPSCTEQYGLSIDLSPIESNEMHQTLNPFKEANIDHPAAFANGDFIASNNKVNDSCANEHFGRAAAVVEDPVALHNLADQETAASMSSSYDNGGLSKSSEVKEVCFNHQMTGDEERVSSMSTEERLHRVDSLESVNSTVYSFRQSITSDDDEAEEESLSGQDCNSLSRSELVWTEDDHCLLRILCEYYKLHVPARGSSFVFQPLEHLPPLNFKRLPNETSTLLGGRSIDPSNCQTSLEIVEAQSALAAAEEAAALSIWSVATLCRVLSLENVLSLFSCALLEKQIVIVCPNLGVLSAVVLSTIPLIRPFQWQSLMLPILPNQMLDFLDAPVPYVVGVLQKTSALRSKSSSVVVVNVQRDKVSMPSTPFLPHRRELYTALDPYHRQLAAEVDYAKRHPVHMHNDAQFQAADSFLSVLRSYLESICKNLRSHTITNVQSNNDKVSLLLKDSFVEDFESKDQAFMKLFVDTQLFSVHTDAVLSYIESS</sequence>
<dbReference type="EMBL" id="CM035432">
    <property type="protein sequence ID" value="KAH7295774.1"/>
    <property type="molecule type" value="Genomic_DNA"/>
</dbReference>
<evidence type="ECO:0000259" key="1">
    <source>
        <dbReference type="PROSITE" id="PS50211"/>
    </source>
</evidence>
<protein>
    <recommendedName>
        <fullName evidence="1">UDENN domain-containing protein</fullName>
    </recommendedName>
</protein>
<dbReference type="PANTHER" id="PTHR15288:SF4">
    <property type="entry name" value="OS02G0777100 PROTEIN"/>
    <property type="match status" value="1"/>
</dbReference>
<gene>
    <name evidence="2" type="ORF">KP509_27G065400</name>
</gene>
<dbReference type="SMART" id="SM00800">
    <property type="entry name" value="uDENN"/>
    <property type="match status" value="1"/>
</dbReference>
<dbReference type="InterPro" id="IPR043153">
    <property type="entry name" value="DENN_C"/>
</dbReference>
<keyword evidence="3" id="KW-1185">Reference proteome</keyword>
<organism evidence="2 3">
    <name type="scientific">Ceratopteris richardii</name>
    <name type="common">Triangle waterfern</name>
    <dbReference type="NCBI Taxonomy" id="49495"/>
    <lineage>
        <taxon>Eukaryota</taxon>
        <taxon>Viridiplantae</taxon>
        <taxon>Streptophyta</taxon>
        <taxon>Embryophyta</taxon>
        <taxon>Tracheophyta</taxon>
        <taxon>Polypodiopsida</taxon>
        <taxon>Polypodiidae</taxon>
        <taxon>Polypodiales</taxon>
        <taxon>Pteridineae</taxon>
        <taxon>Pteridaceae</taxon>
        <taxon>Parkerioideae</taxon>
        <taxon>Ceratopteris</taxon>
    </lineage>
</organism>
<dbReference type="OrthoDB" id="6019893at2759"/>
<dbReference type="PANTHER" id="PTHR15288">
    <property type="entry name" value="DENN DOMAIN-CONTAINING PROTEIN 2"/>
    <property type="match status" value="1"/>
</dbReference>
<dbReference type="InterPro" id="IPR001194">
    <property type="entry name" value="cDENN_dom"/>
</dbReference>
<evidence type="ECO:0000313" key="3">
    <source>
        <dbReference type="Proteomes" id="UP000825935"/>
    </source>
</evidence>
<dbReference type="InterPro" id="IPR005113">
    <property type="entry name" value="uDENN_dom"/>
</dbReference>
<comment type="caution">
    <text evidence="2">The sequence shown here is derived from an EMBL/GenBank/DDBJ whole genome shotgun (WGS) entry which is preliminary data.</text>
</comment>
<dbReference type="SMART" id="SM00799">
    <property type="entry name" value="DENN"/>
    <property type="match status" value="1"/>
</dbReference>
<dbReference type="Proteomes" id="UP000825935">
    <property type="component" value="Chromosome 27"/>
</dbReference>
<feature type="domain" description="UDENN" evidence="1">
    <location>
        <begin position="402"/>
        <end position="820"/>
    </location>
</feature>
<dbReference type="OMA" id="QLSPKIW"/>
<evidence type="ECO:0000313" key="2">
    <source>
        <dbReference type="EMBL" id="KAH7295774.1"/>
    </source>
</evidence>